<reference evidence="3" key="1">
    <citation type="submission" date="2015-05" db="EMBL/GenBank/DDBJ databases">
        <title>Draft genome sequencing of a biphenyl-degrading bacterium, Pseudomonas balearica KF707 (=NBRC110670).</title>
        <authorList>
            <person name="Kimura N."/>
            <person name="Hirose J."/>
            <person name="Watanabe T."/>
            <person name="Suenaga H."/>
            <person name="Fujihara H."/>
            <person name="Noguchi M."/>
            <person name="Hashimoto M."/>
            <person name="Shimodaira J."/>
            <person name="Tsuchikane K."/>
            <person name="Hosoyama A."/>
            <person name="Yamazoe A."/>
            <person name="Fujita N."/>
            <person name="Furukawa K."/>
        </authorList>
    </citation>
    <scope>NUCLEOTIDE SEQUENCE [LARGE SCALE GENOMIC DNA]</scope>
    <source>
        <strain evidence="3">DSM 10086 / NBRC 110670 / KF707</strain>
    </source>
</reference>
<keyword evidence="3" id="KW-1185">Reference proteome</keyword>
<protein>
    <submittedName>
        <fullName evidence="2">Lipoprotein, putative</fullName>
    </submittedName>
</protein>
<evidence type="ECO:0000256" key="1">
    <source>
        <dbReference type="SAM" id="MobiDB-lite"/>
    </source>
</evidence>
<feature type="compositionally biased region" description="Basic and acidic residues" evidence="1">
    <location>
        <begin position="106"/>
        <end position="127"/>
    </location>
</feature>
<keyword evidence="2" id="KW-0449">Lipoprotein</keyword>
<dbReference type="AlphaFoldDB" id="A0AAD1BYZ0"/>
<feature type="region of interest" description="Disordered" evidence="1">
    <location>
        <begin position="102"/>
        <end position="138"/>
    </location>
</feature>
<organism evidence="2 3">
    <name type="scientific">Metapseudomonas furukawaii</name>
    <name type="common">Pseudomonas furukawaii</name>
    <dbReference type="NCBI Taxonomy" id="1149133"/>
    <lineage>
        <taxon>Bacteria</taxon>
        <taxon>Pseudomonadati</taxon>
        <taxon>Pseudomonadota</taxon>
        <taxon>Gammaproteobacteria</taxon>
        <taxon>Pseudomonadales</taxon>
        <taxon>Pseudomonadaceae</taxon>
        <taxon>Metapseudomonas</taxon>
    </lineage>
</organism>
<evidence type="ECO:0000313" key="2">
    <source>
        <dbReference type="EMBL" id="BAU72519.1"/>
    </source>
</evidence>
<sequence>MFELISPGIPTPSPREAYVNLYRQAWPFLLGTLLMAGCASTRDTLLAQGYPMAFVDGFEAGCSSGRQAAGVITGEFRKDVPRYLKDATYAEGWSDGFRQCQAQVQSEERRHHEARLQDGGDDWERNRGTAMGRALHPD</sequence>
<reference evidence="2 3" key="2">
    <citation type="journal article" date="2017" name="Int. J. Syst. Evol. Microbiol.">
        <title>Pseudomonas furukawaii sp. nov., a polychlorinated biphenyl-degrading bacterium isolated from biphenyl-contaminated soil in Japan.</title>
        <authorList>
            <person name="Kimura N."/>
            <person name="Watanabe T."/>
            <person name="Suenaga H."/>
            <person name="Fujihara H."/>
            <person name="Futagami T."/>
            <person name="Goto M."/>
            <person name="Hanada S."/>
            <person name="Hirose J."/>
        </authorList>
    </citation>
    <scope>NUCLEOTIDE SEQUENCE [LARGE SCALE GENOMIC DNA]</scope>
    <source>
        <strain evidence="3">DSM 10086 / NBRC 110670 / KF707</strain>
    </source>
</reference>
<gene>
    <name evidence="2" type="ORF">KF707C_8310</name>
</gene>
<dbReference type="Proteomes" id="UP000218554">
    <property type="component" value="Chromosome"/>
</dbReference>
<name>A0AAD1BYZ0_METFU</name>
<proteinExistence type="predicted"/>
<dbReference type="EMBL" id="AP014862">
    <property type="protein sequence ID" value="BAU72519.1"/>
    <property type="molecule type" value="Genomic_DNA"/>
</dbReference>
<evidence type="ECO:0000313" key="3">
    <source>
        <dbReference type="Proteomes" id="UP000218554"/>
    </source>
</evidence>
<accession>A0AAD1BYZ0</accession>
<dbReference type="KEGG" id="pfuw:KF707C_8310"/>